<accession>A0A8H8DH74</accession>
<reference evidence="2 3" key="1">
    <citation type="journal article" name="Sci. Rep.">
        <title>Genome-scale phylogenetic analyses confirm Olpidium as the closest living zoosporic fungus to the non-flagellated, terrestrial fungi.</title>
        <authorList>
            <person name="Chang Y."/>
            <person name="Rochon D."/>
            <person name="Sekimoto S."/>
            <person name="Wang Y."/>
            <person name="Chovatia M."/>
            <person name="Sandor L."/>
            <person name="Salamov A."/>
            <person name="Grigoriev I.V."/>
            <person name="Stajich J.E."/>
            <person name="Spatafora J.W."/>
        </authorList>
    </citation>
    <scope>NUCLEOTIDE SEQUENCE [LARGE SCALE GENOMIC DNA]</scope>
    <source>
        <strain evidence="2">S191</strain>
    </source>
</reference>
<feature type="compositionally biased region" description="Basic and acidic residues" evidence="1">
    <location>
        <begin position="13"/>
        <end position="22"/>
    </location>
</feature>
<keyword evidence="3" id="KW-1185">Reference proteome</keyword>
<feature type="compositionally biased region" description="Basic and acidic residues" evidence="1">
    <location>
        <begin position="131"/>
        <end position="147"/>
    </location>
</feature>
<feature type="region of interest" description="Disordered" evidence="1">
    <location>
        <begin position="1"/>
        <end position="23"/>
    </location>
</feature>
<protein>
    <submittedName>
        <fullName evidence="2">Uncharacterized protein</fullName>
    </submittedName>
</protein>
<dbReference type="AlphaFoldDB" id="A0A8H8DH74"/>
<dbReference type="Proteomes" id="UP000673691">
    <property type="component" value="Unassembled WGS sequence"/>
</dbReference>
<evidence type="ECO:0000256" key="1">
    <source>
        <dbReference type="SAM" id="MobiDB-lite"/>
    </source>
</evidence>
<evidence type="ECO:0000313" key="3">
    <source>
        <dbReference type="Proteomes" id="UP000673691"/>
    </source>
</evidence>
<dbReference type="EMBL" id="JAEFCI010008626">
    <property type="protein sequence ID" value="KAG5458345.1"/>
    <property type="molecule type" value="Genomic_DNA"/>
</dbReference>
<organism evidence="2 3">
    <name type="scientific">Olpidium bornovanus</name>
    <dbReference type="NCBI Taxonomy" id="278681"/>
    <lineage>
        <taxon>Eukaryota</taxon>
        <taxon>Fungi</taxon>
        <taxon>Fungi incertae sedis</taxon>
        <taxon>Olpidiomycota</taxon>
        <taxon>Olpidiomycotina</taxon>
        <taxon>Olpidiomycetes</taxon>
        <taxon>Olpidiales</taxon>
        <taxon>Olpidiaceae</taxon>
        <taxon>Olpidium</taxon>
    </lineage>
</organism>
<proteinExistence type="predicted"/>
<sequence length="163" mass="17998">MEGEHVPQAAEAEDGKSGDAKARIAHSSAEVGMRFLDGQRVRFPSTSATEEAANNRQRQTRKLYRKRSEAQWGTSKAIDVVNVHDSRREAAKVVLVDLEATDFTQGPITLSLFLRFFLVFIMAGRGLRAKAETNERGEVDRPGGELRRGKKKQFNLAGGPLAC</sequence>
<feature type="compositionally biased region" description="Polar residues" evidence="1">
    <location>
        <begin position="46"/>
        <end position="57"/>
    </location>
</feature>
<feature type="region of interest" description="Disordered" evidence="1">
    <location>
        <begin position="131"/>
        <end position="150"/>
    </location>
</feature>
<name>A0A8H8DH74_9FUNG</name>
<feature type="region of interest" description="Disordered" evidence="1">
    <location>
        <begin position="46"/>
        <end position="66"/>
    </location>
</feature>
<gene>
    <name evidence="2" type="ORF">BJ554DRAFT_1440</name>
</gene>
<comment type="caution">
    <text evidence="2">The sequence shown here is derived from an EMBL/GenBank/DDBJ whole genome shotgun (WGS) entry which is preliminary data.</text>
</comment>
<evidence type="ECO:0000313" key="2">
    <source>
        <dbReference type="EMBL" id="KAG5458345.1"/>
    </source>
</evidence>